<evidence type="ECO:0000256" key="1">
    <source>
        <dbReference type="ARBA" id="ARBA00022729"/>
    </source>
</evidence>
<dbReference type="Proteomes" id="UP000183257">
    <property type="component" value="Unassembled WGS sequence"/>
</dbReference>
<feature type="chain" id="PRO_5013040867" evidence="3">
    <location>
        <begin position="25"/>
        <end position="477"/>
    </location>
</feature>
<evidence type="ECO:0000313" key="5">
    <source>
        <dbReference type="EMBL" id="SFW67098.1"/>
    </source>
</evidence>
<dbReference type="InterPro" id="IPR046357">
    <property type="entry name" value="PPIase_dom_sf"/>
</dbReference>
<dbReference type="PROSITE" id="PS50198">
    <property type="entry name" value="PPIC_PPIASE_2"/>
    <property type="match status" value="2"/>
</dbReference>
<dbReference type="Gene3D" id="3.10.50.40">
    <property type="match status" value="2"/>
</dbReference>
<dbReference type="OrthoDB" id="14196at2"/>
<dbReference type="AlphaFoldDB" id="A0A1K1R4D9"/>
<dbReference type="SUPFAM" id="SSF109998">
    <property type="entry name" value="Triger factor/SurA peptide-binding domain-like"/>
    <property type="match status" value="1"/>
</dbReference>
<dbReference type="PANTHER" id="PTHR47637:SF1">
    <property type="entry name" value="CHAPERONE SURA"/>
    <property type="match status" value="1"/>
</dbReference>
<dbReference type="GO" id="GO:0003755">
    <property type="term" value="F:peptidyl-prolyl cis-trans isomerase activity"/>
    <property type="evidence" value="ECO:0007669"/>
    <property type="project" value="UniProtKB-KW"/>
</dbReference>
<reference evidence="6" key="1">
    <citation type="submission" date="2016-11" db="EMBL/GenBank/DDBJ databases">
        <authorList>
            <person name="Varghese N."/>
            <person name="Submissions S."/>
        </authorList>
    </citation>
    <scope>NUCLEOTIDE SEQUENCE [LARGE SCALE GENOMIC DNA]</scope>
    <source>
        <strain evidence="6">DSM 24786</strain>
    </source>
</reference>
<gene>
    <name evidence="5" type="ORF">SAMN05660313_03278</name>
</gene>
<dbReference type="STRING" id="76595.SAMN05660313_03278"/>
<feature type="domain" description="PpiC" evidence="4">
    <location>
        <begin position="303"/>
        <end position="398"/>
    </location>
</feature>
<dbReference type="RefSeq" id="WP_072304889.1">
    <property type="nucleotide sequence ID" value="NZ_CBDUMO010000008.1"/>
</dbReference>
<protein>
    <submittedName>
        <fullName evidence="5">Peptidyl-prolyl cis-trans isomerase SurA</fullName>
    </submittedName>
</protein>
<organism evidence="5 6">
    <name type="scientific">Cellulophaga fucicola</name>
    <dbReference type="NCBI Taxonomy" id="76595"/>
    <lineage>
        <taxon>Bacteria</taxon>
        <taxon>Pseudomonadati</taxon>
        <taxon>Bacteroidota</taxon>
        <taxon>Flavobacteriia</taxon>
        <taxon>Flavobacteriales</taxon>
        <taxon>Flavobacteriaceae</taxon>
        <taxon>Cellulophaga</taxon>
    </lineage>
</organism>
<feature type="domain" description="PpiC" evidence="4">
    <location>
        <begin position="198"/>
        <end position="300"/>
    </location>
</feature>
<dbReference type="InterPro" id="IPR050280">
    <property type="entry name" value="OMP_Chaperone_SurA"/>
</dbReference>
<evidence type="ECO:0000313" key="6">
    <source>
        <dbReference type="Proteomes" id="UP000183257"/>
    </source>
</evidence>
<keyword evidence="2" id="KW-0697">Rotamase</keyword>
<dbReference type="PANTHER" id="PTHR47637">
    <property type="entry name" value="CHAPERONE SURA"/>
    <property type="match status" value="1"/>
</dbReference>
<dbReference type="Pfam" id="PF00639">
    <property type="entry name" value="Rotamase"/>
    <property type="match status" value="2"/>
</dbReference>
<keyword evidence="1 3" id="KW-0732">Signal</keyword>
<dbReference type="SUPFAM" id="SSF54534">
    <property type="entry name" value="FKBP-like"/>
    <property type="match status" value="2"/>
</dbReference>
<keyword evidence="6" id="KW-1185">Reference proteome</keyword>
<evidence type="ECO:0000256" key="3">
    <source>
        <dbReference type="SAM" id="SignalP"/>
    </source>
</evidence>
<dbReference type="InterPro" id="IPR000297">
    <property type="entry name" value="PPIase_PpiC"/>
</dbReference>
<sequence length="477" mass="54950">MKNKSNTILFLLALLLVVPCTVNAMQDEELEQEEVVQVVQDTIKSNFKRIKLDGVSAVVGDYVILDSDIEKTLIDLRSQGVSEEEVSRCGLLGKLMEDRLYAHQAVQDSLLVSDDEVNSASERQIQGLVAQIGSMDKLLKFYKKDSQESLREDLFKINKLKMLSEKMQQSIISELEITPEEVRQFYKEIPKDERPVFGAQLEIAQIVKQPEASEEEKQKVIDKLNKIREDVLEGGSSFRIKAIISSEDEGSRSNGGFYPGISKESGYVKEFKDVTFSLKEGEVSEPFETQFGYHIIYLEKIKGQERDVRHILMSPKVSDERLEEARKELEEIRQKIIDGEFTFAEAALNFSDQKETKFEGGQLRNPQDFSSKFELTKMQPELYNQVRNIKDDEISMPILEAEERGGGKKYKIMKITNRYDEHVADFAQDYVKIKELALTQKRIDAIQKWMKKHIEDTYVSINKGNEDCEFSNNWFKK</sequence>
<dbReference type="Gene3D" id="1.10.4030.10">
    <property type="entry name" value="Porin chaperone SurA, peptide-binding domain"/>
    <property type="match status" value="1"/>
</dbReference>
<accession>A0A1K1R4D9</accession>
<name>A0A1K1R4D9_9FLAO</name>
<feature type="signal peptide" evidence="3">
    <location>
        <begin position="1"/>
        <end position="24"/>
    </location>
</feature>
<evidence type="ECO:0000256" key="2">
    <source>
        <dbReference type="PROSITE-ProRule" id="PRU00278"/>
    </source>
</evidence>
<dbReference type="InterPro" id="IPR027304">
    <property type="entry name" value="Trigger_fact/SurA_dom_sf"/>
</dbReference>
<proteinExistence type="predicted"/>
<keyword evidence="2 5" id="KW-0413">Isomerase</keyword>
<evidence type="ECO:0000259" key="4">
    <source>
        <dbReference type="PROSITE" id="PS50198"/>
    </source>
</evidence>
<dbReference type="EMBL" id="FPIY01000007">
    <property type="protein sequence ID" value="SFW67098.1"/>
    <property type="molecule type" value="Genomic_DNA"/>
</dbReference>